<organism evidence="2 3">
    <name type="scientific">Granulosicoccus antarcticus IMCC3135</name>
    <dbReference type="NCBI Taxonomy" id="1192854"/>
    <lineage>
        <taxon>Bacteria</taxon>
        <taxon>Pseudomonadati</taxon>
        <taxon>Pseudomonadota</taxon>
        <taxon>Gammaproteobacteria</taxon>
        <taxon>Chromatiales</taxon>
        <taxon>Granulosicoccaceae</taxon>
        <taxon>Granulosicoccus</taxon>
    </lineage>
</organism>
<feature type="domain" description="Transcriptional regulator AbiEi antitoxin N-terminal" evidence="1">
    <location>
        <begin position="22"/>
        <end position="111"/>
    </location>
</feature>
<evidence type="ECO:0000259" key="1">
    <source>
        <dbReference type="Pfam" id="PF17194"/>
    </source>
</evidence>
<dbReference type="KEGG" id="gai:IMCC3135_13455"/>
<gene>
    <name evidence="2" type="ORF">IMCC3135_13455</name>
</gene>
<dbReference type="Pfam" id="PF17194">
    <property type="entry name" value="AbiEi_3_N"/>
    <property type="match status" value="1"/>
</dbReference>
<accession>A0A2Z2NN13</accession>
<dbReference type="RefSeq" id="WP_088918060.1">
    <property type="nucleotide sequence ID" value="NZ_CP018632.1"/>
</dbReference>
<name>A0A2Z2NN13_9GAMM</name>
<dbReference type="EMBL" id="CP018632">
    <property type="protein sequence ID" value="ASJ72776.1"/>
    <property type="molecule type" value="Genomic_DNA"/>
</dbReference>
<dbReference type="Pfam" id="PF11459">
    <property type="entry name" value="AbiEi_3"/>
    <property type="match status" value="1"/>
</dbReference>
<evidence type="ECO:0000313" key="3">
    <source>
        <dbReference type="Proteomes" id="UP000250079"/>
    </source>
</evidence>
<dbReference type="Proteomes" id="UP000250079">
    <property type="component" value="Chromosome"/>
</dbReference>
<sequence>MSKSTVSSNEAAKGAYKPLLRKLLPYGMLATKKWLAENGVSIHALDNAVKTETLLPLGTGVYSQYSRSLGWEGVVASLQRMETSDAVKLPPVVVGGLSALALAGLAHYLSLGGKPHIHLYAQGSLPAWLTRLSLSMEFERHGTSRLWPVWLLQDKKFMKVHEWQEGLPPVYFSCPEKAILEVLMDLPDAVTFEHADELMQGLVNLSPRKLDELLKACKSVKVKRLFLWLAKRHGYAWCDKLSSADYDLGSGKRLVMKGGKLNTEFLITVPAHMASKTQE</sequence>
<proteinExistence type="predicted"/>
<protein>
    <recommendedName>
        <fullName evidence="1">Transcriptional regulator AbiEi antitoxin N-terminal domain-containing protein</fullName>
    </recommendedName>
</protein>
<evidence type="ECO:0000313" key="2">
    <source>
        <dbReference type="EMBL" id="ASJ72776.1"/>
    </source>
</evidence>
<dbReference type="InterPro" id="IPR021561">
    <property type="entry name" value="AbiEi_3"/>
</dbReference>
<reference evidence="2 3" key="1">
    <citation type="submission" date="2016-12" db="EMBL/GenBank/DDBJ databases">
        <authorList>
            <person name="Song W.-J."/>
            <person name="Kurnit D.M."/>
        </authorList>
    </citation>
    <scope>NUCLEOTIDE SEQUENCE [LARGE SCALE GENOMIC DNA]</scope>
    <source>
        <strain evidence="2 3">IMCC3135</strain>
    </source>
</reference>
<dbReference type="InterPro" id="IPR033455">
    <property type="entry name" value="AbiEi_3_N"/>
</dbReference>
<keyword evidence="3" id="KW-1185">Reference proteome</keyword>
<dbReference type="AlphaFoldDB" id="A0A2Z2NN13"/>
<dbReference type="OrthoDB" id="1550938at2"/>